<organism evidence="3 4">
    <name type="scientific">Nonomuraea rosea</name>
    <dbReference type="NCBI Taxonomy" id="638574"/>
    <lineage>
        <taxon>Bacteria</taxon>
        <taxon>Bacillati</taxon>
        <taxon>Actinomycetota</taxon>
        <taxon>Actinomycetes</taxon>
        <taxon>Streptosporangiales</taxon>
        <taxon>Streptosporangiaceae</taxon>
        <taxon>Nonomuraea</taxon>
    </lineage>
</organism>
<keyword evidence="1" id="KW-0238">DNA-binding</keyword>
<gene>
    <name evidence="3" type="ORF">GCM10022419_013610</name>
</gene>
<evidence type="ECO:0000313" key="4">
    <source>
        <dbReference type="Proteomes" id="UP001500630"/>
    </source>
</evidence>
<protein>
    <recommendedName>
        <fullName evidence="2">HTH tetR-type domain-containing protein</fullName>
    </recommendedName>
</protein>
<sequence>MQAARELFTTRGHARVTMSDIARMAGTASTETLEKLRDATSLESAVALVARGTRADHERSQPMVDLLYSSMAGDDGARETWQHVLTGCRQALRDAAELIVGKGFIAPHFHVENVADRLWFCFGLNAWRTLIVDCQWACDDAERTLNHQATSMLTES</sequence>
<proteinExistence type="predicted"/>
<dbReference type="Pfam" id="PF00440">
    <property type="entry name" value="TetR_N"/>
    <property type="match status" value="1"/>
</dbReference>
<keyword evidence="4" id="KW-1185">Reference proteome</keyword>
<dbReference type="Gene3D" id="1.10.10.60">
    <property type="entry name" value="Homeodomain-like"/>
    <property type="match status" value="1"/>
</dbReference>
<evidence type="ECO:0000313" key="3">
    <source>
        <dbReference type="EMBL" id="GAA3535317.1"/>
    </source>
</evidence>
<dbReference type="Proteomes" id="UP001500630">
    <property type="component" value="Unassembled WGS sequence"/>
</dbReference>
<feature type="domain" description="HTH tetR-type" evidence="2">
    <location>
        <begin position="2"/>
        <end position="28"/>
    </location>
</feature>
<evidence type="ECO:0000256" key="1">
    <source>
        <dbReference type="ARBA" id="ARBA00023125"/>
    </source>
</evidence>
<name>A0ABP6VK55_9ACTN</name>
<comment type="caution">
    <text evidence="3">The sequence shown here is derived from an EMBL/GenBank/DDBJ whole genome shotgun (WGS) entry which is preliminary data.</text>
</comment>
<dbReference type="EMBL" id="BAABDQ010000002">
    <property type="protein sequence ID" value="GAA3535317.1"/>
    <property type="molecule type" value="Genomic_DNA"/>
</dbReference>
<dbReference type="RefSeq" id="WP_345559714.1">
    <property type="nucleotide sequence ID" value="NZ_BAABDQ010000002.1"/>
</dbReference>
<accession>A0ABP6VK55</accession>
<reference evidence="4" key="1">
    <citation type="journal article" date="2019" name="Int. J. Syst. Evol. Microbiol.">
        <title>The Global Catalogue of Microorganisms (GCM) 10K type strain sequencing project: providing services to taxonomists for standard genome sequencing and annotation.</title>
        <authorList>
            <consortium name="The Broad Institute Genomics Platform"/>
            <consortium name="The Broad Institute Genome Sequencing Center for Infectious Disease"/>
            <person name="Wu L."/>
            <person name="Ma J."/>
        </authorList>
    </citation>
    <scope>NUCLEOTIDE SEQUENCE [LARGE SCALE GENOMIC DNA]</scope>
    <source>
        <strain evidence="4">JCM 17326</strain>
    </source>
</reference>
<evidence type="ECO:0000259" key="2">
    <source>
        <dbReference type="Pfam" id="PF00440"/>
    </source>
</evidence>
<dbReference type="InterPro" id="IPR001647">
    <property type="entry name" value="HTH_TetR"/>
</dbReference>